<dbReference type="Proteomes" id="UP000194977">
    <property type="component" value="Unassembled WGS sequence"/>
</dbReference>
<protein>
    <submittedName>
        <fullName evidence="2">Uncharacterized protein</fullName>
    </submittedName>
</protein>
<dbReference type="EMBL" id="NARP01000053">
    <property type="protein sequence ID" value="OTP97748.1"/>
    <property type="molecule type" value="Genomic_DNA"/>
</dbReference>
<sequence>MKNLKVIGLVLIAGLGLAGCEKKNQEYYLKNIDSAKEKLKECRNDIDKAISQKDEKLFEKIKNDTECQAAENAIKEDRIRQAKLEQERKEAEEKQALETEIAAIRNQIAGKSWQKSINEYMKVEECNKFYTTSSPKCKAWKIVYDEKVDEGKKELKQLPYEEIKEQMISICKLDQRQGSNCAVAQSALEEKATEDLANADIQTIESKKPLYCAEDTYTLNACRKSWEKAFDRESDKHVKLFTDNDDEFITTFNSCVDKMEAIEKQNLKWNEQNTLERKIKETYPCYQAKEAYIKRGMGYSVNFKNKIEK</sequence>
<feature type="coiled-coil region" evidence="1">
    <location>
        <begin position="32"/>
        <end position="107"/>
    </location>
</feature>
<accession>A0A242NDE9</accession>
<evidence type="ECO:0000313" key="5">
    <source>
        <dbReference type="Proteomes" id="UP000194977"/>
    </source>
</evidence>
<dbReference type="RefSeq" id="WP_086272237.1">
    <property type="nucleotide sequence ID" value="NZ_MZNE01000097.1"/>
</dbReference>
<evidence type="ECO:0000313" key="4">
    <source>
        <dbReference type="Proteomes" id="UP000194800"/>
    </source>
</evidence>
<dbReference type="Proteomes" id="UP000194800">
    <property type="component" value="Unassembled WGS sequence"/>
</dbReference>
<comment type="caution">
    <text evidence="2">The sequence shown here is derived from an EMBL/GenBank/DDBJ whole genome shotgun (WGS) entry which is preliminary data.</text>
</comment>
<name>A0A242NDE9_9GAMM</name>
<gene>
    <name evidence="3" type="ORF">B6C91_13275</name>
    <name evidence="2" type="ORF">B6D08_13575</name>
</gene>
<proteinExistence type="predicted"/>
<dbReference type="PROSITE" id="PS51257">
    <property type="entry name" value="PROKAR_LIPOPROTEIN"/>
    <property type="match status" value="1"/>
</dbReference>
<keyword evidence="1" id="KW-0175">Coiled coil</keyword>
<evidence type="ECO:0000256" key="1">
    <source>
        <dbReference type="SAM" id="Coils"/>
    </source>
</evidence>
<dbReference type="EMBL" id="NART01000106">
    <property type="protein sequence ID" value="OTQ08146.1"/>
    <property type="molecule type" value="Genomic_DNA"/>
</dbReference>
<evidence type="ECO:0000313" key="2">
    <source>
        <dbReference type="EMBL" id="OTP97748.1"/>
    </source>
</evidence>
<reference evidence="4 5" key="1">
    <citation type="submission" date="2017-03" db="EMBL/GenBank/DDBJ databases">
        <title>Comparative genomics of honeybee gut symbionts reveal geographically distinct and subgroup specific antibiotic resistance.</title>
        <authorList>
            <person name="Ludvigsen J."/>
            <person name="Porcellato D."/>
            <person name="Labee-Lund T.M."/>
            <person name="Amdam G.V."/>
            <person name="Rudi K."/>
        </authorList>
    </citation>
    <scope>NUCLEOTIDE SEQUENCE [LARGE SCALE GENOMIC DNA]</scope>
    <source>
        <strain evidence="2 5">A-7-12</strain>
        <strain evidence="3 4">A-9-12</strain>
    </source>
</reference>
<organism evidence="2 5">
    <name type="scientific">Gilliamella apicola</name>
    <dbReference type="NCBI Taxonomy" id="1196095"/>
    <lineage>
        <taxon>Bacteria</taxon>
        <taxon>Pseudomonadati</taxon>
        <taxon>Pseudomonadota</taxon>
        <taxon>Gammaproteobacteria</taxon>
        <taxon>Orbales</taxon>
        <taxon>Orbaceae</taxon>
        <taxon>Gilliamella</taxon>
    </lineage>
</organism>
<evidence type="ECO:0000313" key="3">
    <source>
        <dbReference type="EMBL" id="OTQ08146.1"/>
    </source>
</evidence>
<keyword evidence="4" id="KW-1185">Reference proteome</keyword>
<dbReference type="AlphaFoldDB" id="A0A242NDE9"/>
<dbReference type="OrthoDB" id="7067666at2"/>